<organism evidence="1 2">
    <name type="scientific">Sphingomonas canadensis</name>
    <dbReference type="NCBI Taxonomy" id="1219257"/>
    <lineage>
        <taxon>Bacteria</taxon>
        <taxon>Pseudomonadati</taxon>
        <taxon>Pseudomonadota</taxon>
        <taxon>Alphaproteobacteria</taxon>
        <taxon>Sphingomonadales</taxon>
        <taxon>Sphingomonadaceae</taxon>
        <taxon>Sphingomonas</taxon>
    </lineage>
</organism>
<dbReference type="EMBL" id="JBHTJG010000001">
    <property type="protein sequence ID" value="MFD0945022.1"/>
    <property type="molecule type" value="Genomic_DNA"/>
</dbReference>
<evidence type="ECO:0000313" key="2">
    <source>
        <dbReference type="Proteomes" id="UP001596977"/>
    </source>
</evidence>
<dbReference type="RefSeq" id="WP_264942708.1">
    <property type="nucleotide sequence ID" value="NZ_JAPDRA010000001.1"/>
</dbReference>
<protein>
    <recommendedName>
        <fullName evidence="3">XRE family transcriptional regulator</fullName>
    </recommendedName>
</protein>
<evidence type="ECO:0008006" key="3">
    <source>
        <dbReference type="Google" id="ProtNLM"/>
    </source>
</evidence>
<dbReference type="Proteomes" id="UP001596977">
    <property type="component" value="Unassembled WGS sequence"/>
</dbReference>
<name>A0ABW3H6J9_9SPHN</name>
<reference evidence="2" key="1">
    <citation type="journal article" date="2019" name="Int. J. Syst. Evol. Microbiol.">
        <title>The Global Catalogue of Microorganisms (GCM) 10K type strain sequencing project: providing services to taxonomists for standard genome sequencing and annotation.</title>
        <authorList>
            <consortium name="The Broad Institute Genomics Platform"/>
            <consortium name="The Broad Institute Genome Sequencing Center for Infectious Disease"/>
            <person name="Wu L."/>
            <person name="Ma J."/>
        </authorList>
    </citation>
    <scope>NUCLEOTIDE SEQUENCE [LARGE SCALE GENOMIC DNA]</scope>
    <source>
        <strain evidence="2">CCUG 62982</strain>
    </source>
</reference>
<comment type="caution">
    <text evidence="1">The sequence shown here is derived from an EMBL/GenBank/DDBJ whole genome shotgun (WGS) entry which is preliminary data.</text>
</comment>
<sequence>MFPKTGRKLHSGSGETDLAIMISQALFAELGASHRATKTAMGWTGASERTVKHWLAATHVPKGNHLVSLARHSDQVLGAILLAAGRGDLRIALDLDAVRVKLLELAALLGGG</sequence>
<keyword evidence="2" id="KW-1185">Reference proteome</keyword>
<evidence type="ECO:0000313" key="1">
    <source>
        <dbReference type="EMBL" id="MFD0945022.1"/>
    </source>
</evidence>
<gene>
    <name evidence="1" type="ORF">ACFQ1E_01585</name>
</gene>
<accession>A0ABW3H6J9</accession>
<proteinExistence type="predicted"/>